<evidence type="ECO:0000313" key="2">
    <source>
        <dbReference type="Proteomes" id="UP000831701"/>
    </source>
</evidence>
<dbReference type="Proteomes" id="UP000831701">
    <property type="component" value="Chromosome 2"/>
</dbReference>
<accession>A0ACB8X8A0</accession>
<evidence type="ECO:0000313" key="1">
    <source>
        <dbReference type="EMBL" id="KAI3376105.1"/>
    </source>
</evidence>
<protein>
    <submittedName>
        <fullName evidence="1">Uncharacterized protein</fullName>
    </submittedName>
</protein>
<keyword evidence="2" id="KW-1185">Reference proteome</keyword>
<feature type="non-terminal residue" evidence="1">
    <location>
        <position position="178"/>
    </location>
</feature>
<gene>
    <name evidence="1" type="ORF">L3Q82_016630</name>
</gene>
<sequence length="178" mass="20165">MMWIPLLVVLTSSVCGMFAVKRTLYQAEENEDITIRWDSHTKTDMSRTNPESQHQQFAGRVQCDEDALREGRVRLHLSRVRTDDSGNYWCDLAANYDELLRRWMLKTTEHFVLNVTSHDVILTTPESAEGETRSPGEPVKVKKVRSDHWDKVKAALGALNVGALIVAGLIFLVDAAVR</sequence>
<dbReference type="EMBL" id="CM041532">
    <property type="protein sequence ID" value="KAI3376105.1"/>
    <property type="molecule type" value="Genomic_DNA"/>
</dbReference>
<organism evidence="1 2">
    <name type="scientific">Scortum barcoo</name>
    <name type="common">barcoo grunter</name>
    <dbReference type="NCBI Taxonomy" id="214431"/>
    <lineage>
        <taxon>Eukaryota</taxon>
        <taxon>Metazoa</taxon>
        <taxon>Chordata</taxon>
        <taxon>Craniata</taxon>
        <taxon>Vertebrata</taxon>
        <taxon>Euteleostomi</taxon>
        <taxon>Actinopterygii</taxon>
        <taxon>Neopterygii</taxon>
        <taxon>Teleostei</taxon>
        <taxon>Neoteleostei</taxon>
        <taxon>Acanthomorphata</taxon>
        <taxon>Eupercaria</taxon>
        <taxon>Centrarchiformes</taxon>
        <taxon>Terapontoidei</taxon>
        <taxon>Terapontidae</taxon>
        <taxon>Scortum</taxon>
    </lineage>
</organism>
<comment type="caution">
    <text evidence="1">The sequence shown here is derived from an EMBL/GenBank/DDBJ whole genome shotgun (WGS) entry which is preliminary data.</text>
</comment>
<name>A0ACB8X8A0_9TELE</name>
<reference evidence="1" key="1">
    <citation type="submission" date="2022-04" db="EMBL/GenBank/DDBJ databases">
        <title>Jade perch genome.</title>
        <authorList>
            <person name="Chao B."/>
        </authorList>
    </citation>
    <scope>NUCLEOTIDE SEQUENCE</scope>
    <source>
        <strain evidence="1">CB-2022</strain>
    </source>
</reference>
<proteinExistence type="predicted"/>